<dbReference type="InterPro" id="IPR050270">
    <property type="entry name" value="DegV_domain_contain"/>
</dbReference>
<gene>
    <name evidence="3" type="ORF">JOC47_002191</name>
</gene>
<keyword evidence="4" id="KW-1185">Reference proteome</keyword>
<dbReference type="NCBIfam" id="TIGR00762">
    <property type="entry name" value="DegV"/>
    <property type="match status" value="1"/>
</dbReference>
<proteinExistence type="predicted"/>
<dbReference type="RefSeq" id="WP_204702080.1">
    <property type="nucleotide sequence ID" value="NZ_JAFBDQ010000011.1"/>
</dbReference>
<dbReference type="PANTHER" id="PTHR33434:SF3">
    <property type="entry name" value="DEGV DOMAIN-CONTAINING PROTEIN YITS"/>
    <property type="match status" value="1"/>
</dbReference>
<sequence>MNSIKIVTDSGADLSTELIKHYNIELIPIPVEINNQQYKDSVDITPDEFYQKLDDVSDKPTTSRITPHQFNDIFSDLLEKYEEVIYISFSSQLSGIYESAVMAQKKIDSDNLTIIDSKAASLGQGLIAIKAAKLAQEGKRKKEIINSINNLITTIEHIFAVGSLKMLKQGGRISSTKAFIGKLLSITPIAEITPKGKIVSLSKVRGKRKFIRFMIKKMKERGNDLSEQVIGISHAQNQELAQTLEQKIKDEFQVEDIIITKIGAAIGSHAGPGTVALFFYN</sequence>
<dbReference type="EMBL" id="JAFBDQ010000011">
    <property type="protein sequence ID" value="MBM7557325.1"/>
    <property type="molecule type" value="Genomic_DNA"/>
</dbReference>
<dbReference type="SUPFAM" id="SSF82549">
    <property type="entry name" value="DAK1/DegV-like"/>
    <property type="match status" value="1"/>
</dbReference>
<evidence type="ECO:0000313" key="3">
    <source>
        <dbReference type="EMBL" id="MBM7557325.1"/>
    </source>
</evidence>
<dbReference type="Gene3D" id="3.40.50.10170">
    <property type="match status" value="1"/>
</dbReference>
<dbReference type="InterPro" id="IPR003797">
    <property type="entry name" value="DegV"/>
</dbReference>
<organism evidence="3 4">
    <name type="scientific">Halanaerobacter jeridensis</name>
    <dbReference type="NCBI Taxonomy" id="706427"/>
    <lineage>
        <taxon>Bacteria</taxon>
        <taxon>Bacillati</taxon>
        <taxon>Bacillota</taxon>
        <taxon>Clostridia</taxon>
        <taxon>Halanaerobiales</taxon>
        <taxon>Halobacteroidaceae</taxon>
        <taxon>Halanaerobacter</taxon>
    </lineage>
</organism>
<evidence type="ECO:0000256" key="2">
    <source>
        <dbReference type="ARBA" id="ARBA00023121"/>
    </source>
</evidence>
<comment type="caution">
    <text evidence="3">The sequence shown here is derived from an EMBL/GenBank/DDBJ whole genome shotgun (WGS) entry which is preliminary data.</text>
</comment>
<accession>A0A938XXX8</accession>
<name>A0A938XXX8_9FIRM</name>
<dbReference type="Gene3D" id="3.30.1180.10">
    <property type="match status" value="1"/>
</dbReference>
<dbReference type="Proteomes" id="UP000774000">
    <property type="component" value="Unassembled WGS sequence"/>
</dbReference>
<dbReference type="InterPro" id="IPR043168">
    <property type="entry name" value="DegV_C"/>
</dbReference>
<dbReference type="Pfam" id="PF02645">
    <property type="entry name" value="DegV"/>
    <property type="match status" value="1"/>
</dbReference>
<dbReference type="PROSITE" id="PS51482">
    <property type="entry name" value="DEGV"/>
    <property type="match status" value="1"/>
</dbReference>
<keyword evidence="2" id="KW-0446">Lipid-binding</keyword>
<evidence type="ECO:0000256" key="1">
    <source>
        <dbReference type="ARBA" id="ARBA00003238"/>
    </source>
</evidence>
<dbReference type="AlphaFoldDB" id="A0A938XXX8"/>
<comment type="function">
    <text evidence="1">May bind long-chain fatty acids, such as palmitate, and may play a role in lipid transport or fatty acid metabolism.</text>
</comment>
<dbReference type="PANTHER" id="PTHR33434">
    <property type="entry name" value="DEGV DOMAIN-CONTAINING PROTEIN DR_1986-RELATED"/>
    <property type="match status" value="1"/>
</dbReference>
<evidence type="ECO:0000313" key="4">
    <source>
        <dbReference type="Proteomes" id="UP000774000"/>
    </source>
</evidence>
<dbReference type="GO" id="GO:0008289">
    <property type="term" value="F:lipid binding"/>
    <property type="evidence" value="ECO:0007669"/>
    <property type="project" value="UniProtKB-KW"/>
</dbReference>
<protein>
    <submittedName>
        <fullName evidence="3">DegV family protein with EDD domain</fullName>
    </submittedName>
</protein>
<reference evidence="3" key="1">
    <citation type="submission" date="2021-01" db="EMBL/GenBank/DDBJ databases">
        <title>Genomic Encyclopedia of Type Strains, Phase IV (KMG-IV): sequencing the most valuable type-strain genomes for metagenomic binning, comparative biology and taxonomic classification.</title>
        <authorList>
            <person name="Goeker M."/>
        </authorList>
    </citation>
    <scope>NUCLEOTIDE SEQUENCE</scope>
    <source>
        <strain evidence="3">DSM 23230</strain>
    </source>
</reference>